<accession>A0A250F959</accession>
<evidence type="ECO:0000313" key="2">
    <source>
        <dbReference type="Proteomes" id="UP000217334"/>
    </source>
</evidence>
<sequence>MKQTILNRIQALGGDISKVKGTSLSDDLLAITFNTVLYPKPQDTPWAKADEKEPIYGLGEWVDANIKLYQTDKKAFYDQMIAEFYQLTEKPYGQHFWTARLFTPFKEGTEDYEEWYDDFSDDEFTDLTEIVEVTGDETPDLIQLFYTSGYPDHIYIALSDPNPENPTLFGTDHEVFFGEIDNMGSLEDYLNTLMTPEELINIVEKALMDYKS</sequence>
<protein>
    <submittedName>
        <fullName evidence="1">Uncharacterized protein</fullName>
    </submittedName>
</protein>
<gene>
    <name evidence="1" type="ORF">CGC59_13375</name>
</gene>
<dbReference type="Proteomes" id="UP000217334">
    <property type="component" value="Chromosome"/>
</dbReference>
<evidence type="ECO:0000313" key="1">
    <source>
        <dbReference type="EMBL" id="ATA80598.1"/>
    </source>
</evidence>
<proteinExistence type="predicted"/>
<name>A0A250F959_CAPSP</name>
<dbReference type="AlphaFoldDB" id="A0A250F959"/>
<dbReference type="RefSeq" id="WP_095902285.1">
    <property type="nucleotide sequence ID" value="NZ_CALGFZ010000069.1"/>
</dbReference>
<reference evidence="2" key="1">
    <citation type="submission" date="2017-06" db="EMBL/GenBank/DDBJ databases">
        <title>Capnocytophaga spp. assemblies.</title>
        <authorList>
            <person name="Gulvik C.A."/>
        </authorList>
    </citation>
    <scope>NUCLEOTIDE SEQUENCE [LARGE SCALE GENOMIC DNA]</scope>
    <source>
        <strain evidence="2">H4486</strain>
    </source>
</reference>
<organism evidence="1 2">
    <name type="scientific">Capnocytophaga sputigena</name>
    <dbReference type="NCBI Taxonomy" id="1019"/>
    <lineage>
        <taxon>Bacteria</taxon>
        <taxon>Pseudomonadati</taxon>
        <taxon>Bacteroidota</taxon>
        <taxon>Flavobacteriia</taxon>
        <taxon>Flavobacteriales</taxon>
        <taxon>Flavobacteriaceae</taxon>
        <taxon>Capnocytophaga</taxon>
    </lineage>
</organism>
<dbReference type="EMBL" id="CP022383">
    <property type="protein sequence ID" value="ATA80598.1"/>
    <property type="molecule type" value="Genomic_DNA"/>
</dbReference>